<sequence>MIKKPELAGNPAHFGLIISENDGSLTEDILCVRIEQVLFCHHNAEKSSSVVMPMISICVKNILIGHKMFEQNKKFLTATCISGKY</sequence>
<accession>A0A8X6X3D7</accession>
<dbReference type="AlphaFoldDB" id="A0A8X6X3D7"/>
<protein>
    <submittedName>
        <fullName evidence="1">Uncharacterized protein</fullName>
    </submittedName>
</protein>
<dbReference type="Proteomes" id="UP000886998">
    <property type="component" value="Unassembled WGS sequence"/>
</dbReference>
<keyword evidence="2" id="KW-1185">Reference proteome</keyword>
<evidence type="ECO:0000313" key="2">
    <source>
        <dbReference type="Proteomes" id="UP000886998"/>
    </source>
</evidence>
<comment type="caution">
    <text evidence="1">The sequence shown here is derived from an EMBL/GenBank/DDBJ whole genome shotgun (WGS) entry which is preliminary data.</text>
</comment>
<dbReference type="EMBL" id="BMAV01004379">
    <property type="protein sequence ID" value="GFY44711.1"/>
    <property type="molecule type" value="Genomic_DNA"/>
</dbReference>
<proteinExistence type="predicted"/>
<organism evidence="1 2">
    <name type="scientific">Trichonephila inaurata madagascariensis</name>
    <dbReference type="NCBI Taxonomy" id="2747483"/>
    <lineage>
        <taxon>Eukaryota</taxon>
        <taxon>Metazoa</taxon>
        <taxon>Ecdysozoa</taxon>
        <taxon>Arthropoda</taxon>
        <taxon>Chelicerata</taxon>
        <taxon>Arachnida</taxon>
        <taxon>Araneae</taxon>
        <taxon>Araneomorphae</taxon>
        <taxon>Entelegynae</taxon>
        <taxon>Araneoidea</taxon>
        <taxon>Nephilidae</taxon>
        <taxon>Trichonephila</taxon>
        <taxon>Trichonephila inaurata</taxon>
    </lineage>
</organism>
<name>A0A8X6X3D7_9ARAC</name>
<evidence type="ECO:0000313" key="1">
    <source>
        <dbReference type="EMBL" id="GFY44711.1"/>
    </source>
</evidence>
<reference evidence="1" key="1">
    <citation type="submission" date="2020-08" db="EMBL/GenBank/DDBJ databases">
        <title>Multicomponent nature underlies the extraordinary mechanical properties of spider dragline silk.</title>
        <authorList>
            <person name="Kono N."/>
            <person name="Nakamura H."/>
            <person name="Mori M."/>
            <person name="Yoshida Y."/>
            <person name="Ohtoshi R."/>
            <person name="Malay A.D."/>
            <person name="Moran D.A.P."/>
            <person name="Tomita M."/>
            <person name="Numata K."/>
            <person name="Arakawa K."/>
        </authorList>
    </citation>
    <scope>NUCLEOTIDE SEQUENCE</scope>
</reference>
<gene>
    <name evidence="1" type="ORF">TNIN_440031</name>
</gene>